<feature type="transmembrane region" description="Helical" evidence="1">
    <location>
        <begin position="188"/>
        <end position="210"/>
    </location>
</feature>
<accession>A0AB39L9W2</accession>
<dbReference type="EMBL" id="CP163302">
    <property type="protein sequence ID" value="XDP46872.1"/>
    <property type="molecule type" value="Genomic_DNA"/>
</dbReference>
<feature type="transmembrane region" description="Helical" evidence="1">
    <location>
        <begin position="64"/>
        <end position="84"/>
    </location>
</feature>
<feature type="transmembrane region" description="Helical" evidence="1">
    <location>
        <begin position="16"/>
        <end position="33"/>
    </location>
</feature>
<gene>
    <name evidence="2" type="ORF">AB5L97_07730</name>
</gene>
<evidence type="ECO:0008006" key="3">
    <source>
        <dbReference type="Google" id="ProtNLM"/>
    </source>
</evidence>
<dbReference type="AlphaFoldDB" id="A0AB39L9W2"/>
<dbReference type="RefSeq" id="WP_369047086.1">
    <property type="nucleotide sequence ID" value="NZ_CP163302.1"/>
</dbReference>
<proteinExistence type="predicted"/>
<keyword evidence="1" id="KW-0472">Membrane</keyword>
<dbReference type="KEGG" id="spue:AB5L97_07730"/>
<evidence type="ECO:0000256" key="1">
    <source>
        <dbReference type="SAM" id="Phobius"/>
    </source>
</evidence>
<protein>
    <recommendedName>
        <fullName evidence="3">FAR-17a/AIG1-like protein</fullName>
    </recommendedName>
</protein>
<keyword evidence="1" id="KW-0812">Transmembrane</keyword>
<feature type="transmembrane region" description="Helical" evidence="1">
    <location>
        <begin position="104"/>
        <end position="126"/>
    </location>
</feature>
<keyword evidence="1" id="KW-1133">Transmembrane helix</keyword>
<name>A0AB39L9W2_9MICC</name>
<evidence type="ECO:0000313" key="2">
    <source>
        <dbReference type="EMBL" id="XDP46872.1"/>
    </source>
</evidence>
<organism evidence="2">
    <name type="scientific">Sinomonas puerhi</name>
    <dbReference type="NCBI Taxonomy" id="3238584"/>
    <lineage>
        <taxon>Bacteria</taxon>
        <taxon>Bacillati</taxon>
        <taxon>Actinomycetota</taxon>
        <taxon>Actinomycetes</taxon>
        <taxon>Micrococcales</taxon>
        <taxon>Micrococcaceae</taxon>
        <taxon>Sinomonas</taxon>
    </lineage>
</organism>
<feature type="transmembrane region" description="Helical" evidence="1">
    <location>
        <begin position="138"/>
        <end position="159"/>
    </location>
</feature>
<feature type="transmembrane region" description="Helical" evidence="1">
    <location>
        <begin position="39"/>
        <end position="57"/>
    </location>
</feature>
<sequence>MSSQHIAAPRGDPGHARAFLVAAGVASVLVLHAKAGLDLFVPAAVVWAAASLAAARWTRGPASFTIVNIALLVADAGLDVLAMGEHLAPGTHGILPWRFEDGQGWVIAYWVALWGVAVPQRTLAMLRNGAAGQLDARLLFLAVIGLHACFVEDVVYFALLGYPPWSGPPPLGYAYLPALPGAEPWTPAGVWSVSAAATAFFIAVGGATTLRRARAVGRLRVGRG</sequence>
<reference evidence="2" key="1">
    <citation type="submission" date="2024-07" db="EMBL/GenBank/DDBJ databases">
        <authorList>
            <person name="fu j."/>
        </authorList>
    </citation>
    <scope>NUCLEOTIDE SEQUENCE</scope>
    <source>
        <strain evidence="2">P10A9</strain>
    </source>
</reference>